<dbReference type="Gene3D" id="2.120.10.30">
    <property type="entry name" value="TolB, C-terminal domain"/>
    <property type="match status" value="1"/>
</dbReference>
<protein>
    <submittedName>
        <fullName evidence="2">Uncharacterized protein</fullName>
    </submittedName>
</protein>
<reference evidence="3" key="1">
    <citation type="journal article" date="2017" name="bioRxiv">
        <title>Comparative analysis of the genomes of Stylophora pistillata and Acropora digitifera provides evidence for extensive differences between species of corals.</title>
        <authorList>
            <person name="Voolstra C.R."/>
            <person name="Li Y."/>
            <person name="Liew Y.J."/>
            <person name="Baumgarten S."/>
            <person name="Zoccola D."/>
            <person name="Flot J.-F."/>
            <person name="Tambutte S."/>
            <person name="Allemand D."/>
            <person name="Aranda M."/>
        </authorList>
    </citation>
    <scope>NUCLEOTIDE SEQUENCE [LARGE SCALE GENOMIC DNA]</scope>
</reference>
<feature type="region of interest" description="Disordered" evidence="1">
    <location>
        <begin position="413"/>
        <end position="489"/>
    </location>
</feature>
<keyword evidence="3" id="KW-1185">Reference proteome</keyword>
<evidence type="ECO:0000256" key="1">
    <source>
        <dbReference type="SAM" id="MobiDB-lite"/>
    </source>
</evidence>
<name>A0A2B4SF67_STYPI</name>
<dbReference type="InterPro" id="IPR011042">
    <property type="entry name" value="6-blade_b-propeller_TolB-like"/>
</dbReference>
<dbReference type="Proteomes" id="UP000225706">
    <property type="component" value="Unassembled WGS sequence"/>
</dbReference>
<comment type="caution">
    <text evidence="2">The sequence shown here is derived from an EMBL/GenBank/DDBJ whole genome shotgun (WGS) entry which is preliminary data.</text>
</comment>
<evidence type="ECO:0000313" key="3">
    <source>
        <dbReference type="Proteomes" id="UP000225706"/>
    </source>
</evidence>
<sequence>MVVLIVELEDNHVYLNSSKITSVKCLQTLKERFGSPFTATLAEVRKEARKYLKRKEAEYASLGHGKNQVNFMDKAIEAHIQAIALVDRELLFLADSHSKKIHSAQLKYDGLMGDTLMELASCKSQVVYRSQNARCTIAPFQRGIIFTDQDEASLFKIDEEGGAQIFAGTKVEGSQDGPDLECQFTQPVGVCVEFDSVLYICDAQSNSLKIITALSQTARFLKSVGKLYDAFSVHKKGQSPPLRTLPEATEKVKECKEILAEYETSVRFVTGCSEMTLNGPQGTVSTVTVRSVDMLHWGLDRMKSLFYSLSFDATNLLSCMTLDVEHLHSTSHIKHPLLPKKEYCRDLGNTIKEIAKLSEKAVEEMRNYALTYGAAVRQRTNRQETTMARHGTMPEMIYQRQLQISEDRVDLALSEGSESSEVNENEEEVQTGESDPENVEEVPEYDSSTNEDEEPEDGYSSISELDRRSTFLLGPRHALDDKSGSTTDF</sequence>
<proteinExistence type="predicted"/>
<accession>A0A2B4SF67</accession>
<evidence type="ECO:0000313" key="2">
    <source>
        <dbReference type="EMBL" id="PFX27085.1"/>
    </source>
</evidence>
<dbReference type="AlphaFoldDB" id="A0A2B4SF67"/>
<gene>
    <name evidence="2" type="ORF">AWC38_SpisGene8241</name>
</gene>
<dbReference type="EMBL" id="LSMT01000111">
    <property type="protein sequence ID" value="PFX27085.1"/>
    <property type="molecule type" value="Genomic_DNA"/>
</dbReference>
<organism evidence="2 3">
    <name type="scientific">Stylophora pistillata</name>
    <name type="common">Smooth cauliflower coral</name>
    <dbReference type="NCBI Taxonomy" id="50429"/>
    <lineage>
        <taxon>Eukaryota</taxon>
        <taxon>Metazoa</taxon>
        <taxon>Cnidaria</taxon>
        <taxon>Anthozoa</taxon>
        <taxon>Hexacorallia</taxon>
        <taxon>Scleractinia</taxon>
        <taxon>Astrocoeniina</taxon>
        <taxon>Pocilloporidae</taxon>
        <taxon>Stylophora</taxon>
    </lineage>
</organism>
<feature type="compositionally biased region" description="Acidic residues" evidence="1">
    <location>
        <begin position="421"/>
        <end position="457"/>
    </location>
</feature>